<dbReference type="AlphaFoldDB" id="A0A0D0CPF5"/>
<evidence type="ECO:0000256" key="1">
    <source>
        <dbReference type="SAM" id="MobiDB-lite"/>
    </source>
</evidence>
<proteinExistence type="predicted"/>
<name>A0A0D0CPF5_9AGAR</name>
<evidence type="ECO:0000313" key="3">
    <source>
        <dbReference type="Proteomes" id="UP000053593"/>
    </source>
</evidence>
<accession>A0A0D0CPF5</accession>
<dbReference type="OrthoDB" id="2621411at2759"/>
<organism evidence="2 3">
    <name type="scientific">Collybiopsis luxurians FD-317 M1</name>
    <dbReference type="NCBI Taxonomy" id="944289"/>
    <lineage>
        <taxon>Eukaryota</taxon>
        <taxon>Fungi</taxon>
        <taxon>Dikarya</taxon>
        <taxon>Basidiomycota</taxon>
        <taxon>Agaricomycotina</taxon>
        <taxon>Agaricomycetes</taxon>
        <taxon>Agaricomycetidae</taxon>
        <taxon>Agaricales</taxon>
        <taxon>Marasmiineae</taxon>
        <taxon>Omphalotaceae</taxon>
        <taxon>Collybiopsis</taxon>
        <taxon>Collybiopsis luxurians</taxon>
    </lineage>
</organism>
<sequence length="134" mass="15295">MSMYGQVQASTGKYEQVPYIVKTNNGQPKVAGVDVDFEALRILEWRMFDHCSDAAGPAGNHQWGMDKGQHKNRWNPWDEFAPENVIGYQKRDASAPMPGTNFESEAEEEVEHEPMVKKSRPRPRMIMNKLQESA</sequence>
<evidence type="ECO:0000313" key="2">
    <source>
        <dbReference type="EMBL" id="KIK60752.1"/>
    </source>
</evidence>
<keyword evidence="3" id="KW-1185">Reference proteome</keyword>
<reference evidence="2 3" key="1">
    <citation type="submission" date="2014-04" db="EMBL/GenBank/DDBJ databases">
        <title>Evolutionary Origins and Diversification of the Mycorrhizal Mutualists.</title>
        <authorList>
            <consortium name="DOE Joint Genome Institute"/>
            <consortium name="Mycorrhizal Genomics Consortium"/>
            <person name="Kohler A."/>
            <person name="Kuo A."/>
            <person name="Nagy L.G."/>
            <person name="Floudas D."/>
            <person name="Copeland A."/>
            <person name="Barry K.W."/>
            <person name="Cichocki N."/>
            <person name="Veneault-Fourrey C."/>
            <person name="LaButti K."/>
            <person name="Lindquist E.A."/>
            <person name="Lipzen A."/>
            <person name="Lundell T."/>
            <person name="Morin E."/>
            <person name="Murat C."/>
            <person name="Riley R."/>
            <person name="Ohm R."/>
            <person name="Sun H."/>
            <person name="Tunlid A."/>
            <person name="Henrissat B."/>
            <person name="Grigoriev I.V."/>
            <person name="Hibbett D.S."/>
            <person name="Martin F."/>
        </authorList>
    </citation>
    <scope>NUCLEOTIDE SEQUENCE [LARGE SCALE GENOMIC DNA]</scope>
    <source>
        <strain evidence="2 3">FD-317 M1</strain>
    </source>
</reference>
<dbReference type="Proteomes" id="UP000053593">
    <property type="component" value="Unassembled WGS sequence"/>
</dbReference>
<feature type="region of interest" description="Disordered" evidence="1">
    <location>
        <begin position="91"/>
        <end position="134"/>
    </location>
</feature>
<dbReference type="HOGENOM" id="CLU_1896457_0_0_1"/>
<gene>
    <name evidence="2" type="ORF">GYMLUDRAFT_85199</name>
</gene>
<protein>
    <submittedName>
        <fullName evidence="2">Uncharacterized protein</fullName>
    </submittedName>
</protein>
<dbReference type="EMBL" id="KN834773">
    <property type="protein sequence ID" value="KIK60752.1"/>
    <property type="molecule type" value="Genomic_DNA"/>
</dbReference>